<dbReference type="OrthoDB" id="5522046at2"/>
<dbReference type="SUPFAM" id="SSF51430">
    <property type="entry name" value="NAD(P)-linked oxidoreductase"/>
    <property type="match status" value="1"/>
</dbReference>
<dbReference type="AlphaFoldDB" id="A0A411YE93"/>
<dbReference type="InterPro" id="IPR036812">
    <property type="entry name" value="NAD(P)_OxRdtase_dom_sf"/>
</dbReference>
<dbReference type="PANTHER" id="PTHR43312:SF1">
    <property type="entry name" value="NADP-DEPENDENT OXIDOREDUCTASE DOMAIN-CONTAINING PROTEIN"/>
    <property type="match status" value="1"/>
</dbReference>
<dbReference type="InterPro" id="IPR023210">
    <property type="entry name" value="NADP_OxRdtase_dom"/>
</dbReference>
<sequence>MQLIPRIRVGASELPATPLGIGLAAVGRPAYLTIGHAEDLGQARGVADLERRSHEVLDAALEAGLRYVDAARSYGRAEAFLASWLDRRGADADGVTIASKWGYAYTGGWRMDASTHEVKDHSAAALRRQIGETRAVLGDRLDVYQIHSATLDTGVLSDPEVLDLLADLAAEGVRVGFTTSGPQQADVVRAALAALDRCPFAVVQATWNPLEPSAAPALAEAHDAGLVVVVKEALANGRLAPGGDAATGLLSCAGAGAEPPTADALALALALAQPWSDIVLSGAATPGQVAANARAVGLASAVSTGAVTELAEDPSAYWGQRKALPWR</sequence>
<dbReference type="EMBL" id="CP036402">
    <property type="protein sequence ID" value="QBI19516.1"/>
    <property type="molecule type" value="Genomic_DNA"/>
</dbReference>
<proteinExistence type="predicted"/>
<evidence type="ECO:0000313" key="2">
    <source>
        <dbReference type="EMBL" id="QBI19516.1"/>
    </source>
</evidence>
<feature type="domain" description="NADP-dependent oxidoreductase" evidence="1">
    <location>
        <begin position="53"/>
        <end position="296"/>
    </location>
</feature>
<dbReference type="Pfam" id="PF00248">
    <property type="entry name" value="Aldo_ket_red"/>
    <property type="match status" value="1"/>
</dbReference>
<dbReference type="PANTHER" id="PTHR43312">
    <property type="entry name" value="D-THREO-ALDOSE 1-DEHYDROGENASE"/>
    <property type="match status" value="1"/>
</dbReference>
<name>A0A411YE93_9ACTN</name>
<evidence type="ECO:0000259" key="1">
    <source>
        <dbReference type="Pfam" id="PF00248"/>
    </source>
</evidence>
<dbReference type="KEGG" id="erz:ER308_08105"/>
<gene>
    <name evidence="2" type="ORF">ER308_08105</name>
</gene>
<dbReference type="InterPro" id="IPR053135">
    <property type="entry name" value="AKR2_Oxidoreductase"/>
</dbReference>
<evidence type="ECO:0000313" key="3">
    <source>
        <dbReference type="Proteomes" id="UP000291469"/>
    </source>
</evidence>
<keyword evidence="3" id="KW-1185">Reference proteome</keyword>
<dbReference type="Gene3D" id="3.20.20.100">
    <property type="entry name" value="NADP-dependent oxidoreductase domain"/>
    <property type="match status" value="1"/>
</dbReference>
<reference evidence="2 3" key="1">
    <citation type="submission" date="2019-01" db="EMBL/GenBank/DDBJ databases">
        <title>Egibacter rhizosphaerae EGI 80759T.</title>
        <authorList>
            <person name="Chen D.-D."/>
            <person name="Tian Y."/>
            <person name="Jiao J.-Y."/>
            <person name="Zhang X.-T."/>
            <person name="Zhang Y.-G."/>
            <person name="Zhang Y."/>
            <person name="Xiao M."/>
            <person name="Shu W.-S."/>
            <person name="Li W.-J."/>
        </authorList>
    </citation>
    <scope>NUCLEOTIDE SEQUENCE [LARGE SCALE GENOMIC DNA]</scope>
    <source>
        <strain evidence="2 3">EGI 80759</strain>
    </source>
</reference>
<protein>
    <submittedName>
        <fullName evidence="2">Aldo/keto reductase</fullName>
    </submittedName>
</protein>
<dbReference type="Proteomes" id="UP000291469">
    <property type="component" value="Chromosome"/>
</dbReference>
<organism evidence="2 3">
    <name type="scientific">Egibacter rhizosphaerae</name>
    <dbReference type="NCBI Taxonomy" id="1670831"/>
    <lineage>
        <taxon>Bacteria</taxon>
        <taxon>Bacillati</taxon>
        <taxon>Actinomycetota</taxon>
        <taxon>Nitriliruptoria</taxon>
        <taxon>Egibacterales</taxon>
        <taxon>Egibacteraceae</taxon>
        <taxon>Egibacter</taxon>
    </lineage>
</organism>
<accession>A0A411YE93</accession>